<evidence type="ECO:0000313" key="3">
    <source>
        <dbReference type="EMBL" id="KGM88078.1"/>
    </source>
</evidence>
<dbReference type="RefSeq" id="WP_037272342.1">
    <property type="nucleotide sequence ID" value="NZ_KN293979.1"/>
</dbReference>
<feature type="transmembrane region" description="Helical" evidence="2">
    <location>
        <begin position="40"/>
        <end position="60"/>
    </location>
</feature>
<dbReference type="EMBL" id="AONH01000010">
    <property type="protein sequence ID" value="KGM88078.1"/>
    <property type="molecule type" value="Genomic_DNA"/>
</dbReference>
<keyword evidence="1" id="KW-0175">Coiled coil</keyword>
<feature type="transmembrane region" description="Helical" evidence="2">
    <location>
        <begin position="149"/>
        <end position="171"/>
    </location>
</feature>
<evidence type="ECO:0000256" key="2">
    <source>
        <dbReference type="SAM" id="Phobius"/>
    </source>
</evidence>
<proteinExistence type="predicted"/>
<dbReference type="HOGENOM" id="CLU_1045389_0_0_5"/>
<dbReference type="OrthoDB" id="7743350at2"/>
<sequence>MSELGHESGGRNSKNIIRRFLGILKFPIVVLLSLSKGVLLLLMAGAIALSVATTTVSLFFNMMSSAVEAVIGPRTVRAKQSSRLDALAAENDALRKRAGSLADENRRVTRELSDGKVTYRGERKLAREAVKDTSGRLARRVTIASSRNVASVFAESLPFVGVGVIVGATLWEVKDSCEMMKDLHELDVAFNPESAIDGTEVCGLRVPDKAEVWQAIRESPSDAWATAKEYTPQLPDFSETYANGLEFVSNLACRVLPCEAQAAIPE</sequence>
<dbReference type="AlphaFoldDB" id="A0A0A0HPS7"/>
<feature type="coiled-coil region" evidence="1">
    <location>
        <begin position="77"/>
        <end position="111"/>
    </location>
</feature>
<gene>
    <name evidence="3" type="ORF">rosmuc_01772</name>
</gene>
<dbReference type="Proteomes" id="UP000030021">
    <property type="component" value="Unassembled WGS sequence"/>
</dbReference>
<keyword evidence="2" id="KW-0812">Transmembrane</keyword>
<dbReference type="PATRIC" id="fig|1288298.3.peg.1786"/>
<accession>A0A0A0HPS7</accession>
<dbReference type="eggNOG" id="ENOG5033CSG">
    <property type="taxonomic scope" value="Bacteria"/>
</dbReference>
<comment type="caution">
    <text evidence="3">The sequence shown here is derived from an EMBL/GenBank/DDBJ whole genome shotgun (WGS) entry which is preliminary data.</text>
</comment>
<evidence type="ECO:0000313" key="4">
    <source>
        <dbReference type="Proteomes" id="UP000030021"/>
    </source>
</evidence>
<organism evidence="3 4">
    <name type="scientific">Roseovarius mucosus DSM 17069</name>
    <dbReference type="NCBI Taxonomy" id="1288298"/>
    <lineage>
        <taxon>Bacteria</taxon>
        <taxon>Pseudomonadati</taxon>
        <taxon>Pseudomonadota</taxon>
        <taxon>Alphaproteobacteria</taxon>
        <taxon>Rhodobacterales</taxon>
        <taxon>Roseobacteraceae</taxon>
        <taxon>Roseovarius</taxon>
    </lineage>
</organism>
<reference evidence="3 4" key="1">
    <citation type="submission" date="2013-01" db="EMBL/GenBank/DDBJ databases">
        <authorList>
            <person name="Fiebig A."/>
            <person name="Goeker M."/>
            <person name="Klenk H.-P.P."/>
        </authorList>
    </citation>
    <scope>NUCLEOTIDE SEQUENCE [LARGE SCALE GENOMIC DNA]</scope>
    <source>
        <strain evidence="3 4">DSM 17069</strain>
    </source>
</reference>
<keyword evidence="2" id="KW-1133">Transmembrane helix</keyword>
<evidence type="ECO:0000256" key="1">
    <source>
        <dbReference type="SAM" id="Coils"/>
    </source>
</evidence>
<keyword evidence="2" id="KW-0472">Membrane</keyword>
<name>A0A0A0HPS7_9RHOB</name>
<protein>
    <submittedName>
        <fullName evidence="3">Uncharacterized protein</fullName>
    </submittedName>
</protein>